<dbReference type="InterPro" id="IPR029056">
    <property type="entry name" value="Ribokinase-like"/>
</dbReference>
<dbReference type="InterPro" id="IPR011611">
    <property type="entry name" value="PfkB_dom"/>
</dbReference>
<evidence type="ECO:0000259" key="3">
    <source>
        <dbReference type="Pfam" id="PF00294"/>
    </source>
</evidence>
<sequence>MPFMRLNIARNRKMNILGICSIAVDTIAHVDHLPIRDSFCTVTKSERMQGGSGTNVLVQAAKLGAATGIVTQIAKDADSDWIMDNLHRCGIDSRGVYRKDGQYEAPSCLIYVDPHGEKMLVVSAEKRLPALTEGQADLSLIEEADIVYLDLNPAPMSMTAAREAYKAGKKVVLNYQEDLDSILSRGVDRTFLTEILQYVTVFAPCQEAIKALSGSGNVDDQAAYIRQYFHGLIILTLGSDGLVAWDQDDKKIIVPALSIDASDTTGAGDSFIGSFMVAYLIHQQPLLESLQYSTACAAYTCMDFGAQASPTAEQLHGFMEKHRQ</sequence>
<proteinExistence type="predicted"/>
<dbReference type="Gene3D" id="3.40.1190.20">
    <property type="match status" value="1"/>
</dbReference>
<feature type="domain" description="Carbohydrate kinase PfkB" evidence="3">
    <location>
        <begin position="24"/>
        <end position="309"/>
    </location>
</feature>
<dbReference type="EMBL" id="QGLK01000001">
    <property type="protein sequence ID" value="PXY89370.1"/>
    <property type="molecule type" value="Genomic_DNA"/>
</dbReference>
<dbReference type="AlphaFoldDB" id="A0A318MS38"/>
<keyword evidence="2" id="KW-0418">Kinase</keyword>
<comment type="caution">
    <text evidence="4">The sequence shown here is derived from an EMBL/GenBank/DDBJ whole genome shotgun (WGS) entry which is preliminary data.</text>
</comment>
<organism evidence="4 5">
    <name type="scientific">Bifidobacterium asteroides</name>
    <dbReference type="NCBI Taxonomy" id="1684"/>
    <lineage>
        <taxon>Bacteria</taxon>
        <taxon>Bacillati</taxon>
        <taxon>Actinomycetota</taxon>
        <taxon>Actinomycetes</taxon>
        <taxon>Bifidobacteriales</taxon>
        <taxon>Bifidobacteriaceae</taxon>
        <taxon>Bifidobacterium</taxon>
    </lineage>
</organism>
<dbReference type="GO" id="GO:0016301">
    <property type="term" value="F:kinase activity"/>
    <property type="evidence" value="ECO:0007669"/>
    <property type="project" value="UniProtKB-KW"/>
</dbReference>
<dbReference type="PANTHER" id="PTHR10584">
    <property type="entry name" value="SUGAR KINASE"/>
    <property type="match status" value="1"/>
</dbReference>
<dbReference type="Proteomes" id="UP000248128">
    <property type="component" value="Unassembled WGS sequence"/>
</dbReference>
<name>A0A318MS38_9BIFI</name>
<dbReference type="PANTHER" id="PTHR10584:SF166">
    <property type="entry name" value="RIBOKINASE"/>
    <property type="match status" value="1"/>
</dbReference>
<reference evidence="4 5" key="1">
    <citation type="submission" date="2018-05" db="EMBL/GenBank/DDBJ databases">
        <title>Reference genomes for bee gut microbiota database.</title>
        <authorList>
            <person name="Ellegaard K.M."/>
        </authorList>
    </citation>
    <scope>NUCLEOTIDE SEQUENCE [LARGE SCALE GENOMIC DNA]</scope>
    <source>
        <strain evidence="4 5">ESL0199</strain>
    </source>
</reference>
<dbReference type="Pfam" id="PF00294">
    <property type="entry name" value="PfkB"/>
    <property type="match status" value="1"/>
</dbReference>
<evidence type="ECO:0000313" key="4">
    <source>
        <dbReference type="EMBL" id="PXY89370.1"/>
    </source>
</evidence>
<dbReference type="OrthoDB" id="9775849at2"/>
<keyword evidence="1" id="KW-0808">Transferase</keyword>
<evidence type="ECO:0000256" key="2">
    <source>
        <dbReference type="ARBA" id="ARBA00022777"/>
    </source>
</evidence>
<accession>A0A318MS38</accession>
<evidence type="ECO:0000313" key="5">
    <source>
        <dbReference type="Proteomes" id="UP000248128"/>
    </source>
</evidence>
<gene>
    <name evidence="4" type="ORF">DKK74_00325</name>
</gene>
<protein>
    <recommendedName>
        <fullName evidence="3">Carbohydrate kinase PfkB domain-containing protein</fullName>
    </recommendedName>
</protein>
<evidence type="ECO:0000256" key="1">
    <source>
        <dbReference type="ARBA" id="ARBA00022679"/>
    </source>
</evidence>
<dbReference type="SUPFAM" id="SSF53613">
    <property type="entry name" value="Ribokinase-like"/>
    <property type="match status" value="1"/>
</dbReference>